<dbReference type="EMBL" id="SJPT01000026">
    <property type="protein sequence ID" value="TWU09906.1"/>
    <property type="molecule type" value="Genomic_DNA"/>
</dbReference>
<feature type="transmembrane region" description="Helical" evidence="1">
    <location>
        <begin position="78"/>
        <end position="99"/>
    </location>
</feature>
<proteinExistence type="predicted"/>
<reference evidence="2 3" key="1">
    <citation type="submission" date="2019-02" db="EMBL/GenBank/DDBJ databases">
        <title>Deep-cultivation of Planctomycetes and their phenomic and genomic characterization uncovers novel biology.</title>
        <authorList>
            <person name="Wiegand S."/>
            <person name="Jogler M."/>
            <person name="Boedeker C."/>
            <person name="Pinto D."/>
            <person name="Vollmers J."/>
            <person name="Rivas-Marin E."/>
            <person name="Kohn T."/>
            <person name="Peeters S.H."/>
            <person name="Heuer A."/>
            <person name="Rast P."/>
            <person name="Oberbeckmann S."/>
            <person name="Bunk B."/>
            <person name="Jeske O."/>
            <person name="Meyerdierks A."/>
            <person name="Storesund J.E."/>
            <person name="Kallscheuer N."/>
            <person name="Luecker S."/>
            <person name="Lage O.M."/>
            <person name="Pohl T."/>
            <person name="Merkel B.J."/>
            <person name="Hornburger P."/>
            <person name="Mueller R.-W."/>
            <person name="Bruemmer F."/>
            <person name="Labrenz M."/>
            <person name="Spormann A.M."/>
            <person name="Op Den Camp H."/>
            <person name="Overmann J."/>
            <person name="Amann R."/>
            <person name="Jetten M.S.M."/>
            <person name="Mascher T."/>
            <person name="Medema M.H."/>
            <person name="Devos D.P."/>
            <person name="Kaster A.-K."/>
            <person name="Ovreas L."/>
            <person name="Rohde M."/>
            <person name="Galperin M.Y."/>
            <person name="Jogler C."/>
        </authorList>
    </citation>
    <scope>NUCLEOTIDE SEQUENCE [LARGE SCALE GENOMIC DNA]</scope>
    <source>
        <strain evidence="2 3">Pla52o</strain>
    </source>
</reference>
<feature type="transmembrane region" description="Helical" evidence="1">
    <location>
        <begin position="29"/>
        <end position="46"/>
    </location>
</feature>
<keyword evidence="1" id="KW-1133">Transmembrane helix</keyword>
<accession>A0A5C6BF31</accession>
<name>A0A5C6BF31_9BACT</name>
<keyword evidence="1" id="KW-0812">Transmembrane</keyword>
<evidence type="ECO:0000313" key="3">
    <source>
        <dbReference type="Proteomes" id="UP000316304"/>
    </source>
</evidence>
<dbReference type="AlphaFoldDB" id="A0A5C6BF31"/>
<protein>
    <submittedName>
        <fullName evidence="2">Uncharacterized protein</fullName>
    </submittedName>
</protein>
<comment type="caution">
    <text evidence="2">The sequence shown here is derived from an EMBL/GenBank/DDBJ whole genome shotgun (WGS) entry which is preliminary data.</text>
</comment>
<organism evidence="2 3">
    <name type="scientific">Novipirellula galeiformis</name>
    <dbReference type="NCBI Taxonomy" id="2528004"/>
    <lineage>
        <taxon>Bacteria</taxon>
        <taxon>Pseudomonadati</taxon>
        <taxon>Planctomycetota</taxon>
        <taxon>Planctomycetia</taxon>
        <taxon>Pirellulales</taxon>
        <taxon>Pirellulaceae</taxon>
        <taxon>Novipirellula</taxon>
    </lineage>
</organism>
<evidence type="ECO:0000256" key="1">
    <source>
        <dbReference type="SAM" id="Phobius"/>
    </source>
</evidence>
<feature type="transmembrane region" description="Helical" evidence="1">
    <location>
        <begin position="111"/>
        <end position="130"/>
    </location>
</feature>
<sequence>MVDLNPYASTASPPLAIPDRRSTHPDWRWMLSLVYLFSAFCLWAIFNSTASENGYKLFCHGYCSIVLFGPDSMVLRHVLPLLLAVLPTGVSALIFWHFYHNCRTERKATGRNFVFLMIGFILAVANASLYDPVG</sequence>
<keyword evidence="1" id="KW-0472">Membrane</keyword>
<dbReference type="Proteomes" id="UP000316304">
    <property type="component" value="Unassembled WGS sequence"/>
</dbReference>
<evidence type="ECO:0000313" key="2">
    <source>
        <dbReference type="EMBL" id="TWU09906.1"/>
    </source>
</evidence>
<gene>
    <name evidence="2" type="ORF">Pla52o_58150</name>
</gene>
<keyword evidence="3" id="KW-1185">Reference proteome</keyword>